<dbReference type="EMBL" id="CAJOBB010000084">
    <property type="protein sequence ID" value="CAF3552780.1"/>
    <property type="molecule type" value="Genomic_DNA"/>
</dbReference>
<dbReference type="Proteomes" id="UP000663860">
    <property type="component" value="Unassembled WGS sequence"/>
</dbReference>
<proteinExistence type="predicted"/>
<comment type="caution">
    <text evidence="4">The sequence shown here is derived from an EMBL/GenBank/DDBJ whole genome shotgun (WGS) entry which is preliminary data.</text>
</comment>
<dbReference type="Proteomes" id="UP000663881">
    <property type="component" value="Unassembled WGS sequence"/>
</dbReference>
<dbReference type="OrthoDB" id="10009090at2759"/>
<dbReference type="EMBL" id="CAJNOE010000122">
    <property type="protein sequence ID" value="CAF0944425.1"/>
    <property type="molecule type" value="Genomic_DNA"/>
</dbReference>
<evidence type="ECO:0000313" key="5">
    <source>
        <dbReference type="EMBL" id="CAF3552780.1"/>
    </source>
</evidence>
<evidence type="ECO:0000256" key="1">
    <source>
        <dbReference type="SAM" id="MobiDB-lite"/>
    </source>
</evidence>
<gene>
    <name evidence="2" type="ORF">IZO911_LOCUS14629</name>
    <name evidence="5" type="ORF">KXQ929_LOCUS2735</name>
    <name evidence="4" type="ORF">OKA104_LOCUS3748</name>
    <name evidence="6" type="ORF">OXD698_LOCUS26950</name>
    <name evidence="3" type="ORF">VCS650_LOCUS18143</name>
</gene>
<feature type="compositionally biased region" description="Low complexity" evidence="1">
    <location>
        <begin position="51"/>
        <end position="77"/>
    </location>
</feature>
<evidence type="ECO:0000313" key="7">
    <source>
        <dbReference type="Proteomes" id="UP000663881"/>
    </source>
</evidence>
<feature type="region of interest" description="Disordered" evidence="1">
    <location>
        <begin position="42"/>
        <end position="89"/>
    </location>
</feature>
<dbReference type="EMBL" id="CAJNON010000171">
    <property type="protein sequence ID" value="CAF1064700.1"/>
    <property type="molecule type" value="Genomic_DNA"/>
</dbReference>
<dbReference type="Proteomes" id="UP000663868">
    <property type="component" value="Unassembled WGS sequence"/>
</dbReference>
<evidence type="ECO:0000313" key="6">
    <source>
        <dbReference type="EMBL" id="CAF3955524.1"/>
    </source>
</evidence>
<reference evidence="4" key="1">
    <citation type="submission" date="2021-02" db="EMBL/GenBank/DDBJ databases">
        <authorList>
            <person name="Nowell W R."/>
        </authorList>
    </citation>
    <scope>NUCLEOTIDE SEQUENCE</scope>
</reference>
<organism evidence="4 7">
    <name type="scientific">Adineta steineri</name>
    <dbReference type="NCBI Taxonomy" id="433720"/>
    <lineage>
        <taxon>Eukaryota</taxon>
        <taxon>Metazoa</taxon>
        <taxon>Spiralia</taxon>
        <taxon>Gnathifera</taxon>
        <taxon>Rotifera</taxon>
        <taxon>Eurotatoria</taxon>
        <taxon>Bdelloidea</taxon>
        <taxon>Adinetida</taxon>
        <taxon>Adinetidae</taxon>
        <taxon>Adineta</taxon>
    </lineage>
</organism>
<evidence type="ECO:0000313" key="4">
    <source>
        <dbReference type="EMBL" id="CAF3544057.1"/>
    </source>
</evidence>
<dbReference type="EMBL" id="CAJOAZ010002741">
    <property type="protein sequence ID" value="CAF3955524.1"/>
    <property type="molecule type" value="Genomic_DNA"/>
</dbReference>
<accession>A0A818JJU3</accession>
<evidence type="ECO:0000313" key="3">
    <source>
        <dbReference type="EMBL" id="CAF1064700.1"/>
    </source>
</evidence>
<dbReference type="Proteomes" id="UP000663891">
    <property type="component" value="Unassembled WGS sequence"/>
</dbReference>
<evidence type="ECO:0000313" key="2">
    <source>
        <dbReference type="EMBL" id="CAF0944425.1"/>
    </source>
</evidence>
<name>A0A818JJU3_9BILA</name>
<dbReference type="EMBL" id="CAJOAY010000115">
    <property type="protein sequence ID" value="CAF3544057.1"/>
    <property type="molecule type" value="Genomic_DNA"/>
</dbReference>
<sequence length="318" mass="36612">MSRSNKNTSDNFSNAAENKGVSLFPSGLLMYDLPSLRRTASRISNNTELTSRQSSSSTSSRKQSSSSVPSLSSSGSSEVDNDLSIEDEIDQKNLTTTEDWWRQAIEPMPMKTISESRSAFSMNDDDISNDPNQLFSLLPTINSTQKIIIHNQTLMPLTQIYTDKALDCVQQWYDNHSVPNLNCLIKRGLLKIYKEKSIRMIITNKKEIFGQLDKNGKILSTFDNRLFDSIEQFYQTYQVRRKRNENLSIIYESVYWYERSFHSILLEYAETIMKITGMKTRLISDNELLSNNSSIDILTKELLCQINCWNKDRNEIDL</sequence>
<feature type="compositionally biased region" description="Acidic residues" evidence="1">
    <location>
        <begin position="79"/>
        <end position="89"/>
    </location>
</feature>
<protein>
    <submittedName>
        <fullName evidence="4">Uncharacterized protein</fullName>
    </submittedName>
</protein>
<dbReference type="Proteomes" id="UP000663844">
    <property type="component" value="Unassembled WGS sequence"/>
</dbReference>
<dbReference type="AlphaFoldDB" id="A0A818JJU3"/>